<dbReference type="Proteomes" id="UP001219525">
    <property type="component" value="Unassembled WGS sequence"/>
</dbReference>
<gene>
    <name evidence="1" type="ORF">GGX14DRAFT_376960</name>
</gene>
<keyword evidence="2" id="KW-1185">Reference proteome</keyword>
<sequence>MALNLNYAANTYLAITLPADSTYLQAPADLALLHPAAAYVGQVAAMSDVLLIAIPKAQWEASESTRAEIIDAFKAAGNVHIQEPKQRVKREGLDDEL</sequence>
<reference evidence="1" key="1">
    <citation type="submission" date="2023-03" db="EMBL/GenBank/DDBJ databases">
        <title>Massive genome expansion in bonnet fungi (Mycena s.s.) driven by repeated elements and novel gene families across ecological guilds.</title>
        <authorList>
            <consortium name="Lawrence Berkeley National Laboratory"/>
            <person name="Harder C.B."/>
            <person name="Miyauchi S."/>
            <person name="Viragh M."/>
            <person name="Kuo A."/>
            <person name="Thoen E."/>
            <person name="Andreopoulos B."/>
            <person name="Lu D."/>
            <person name="Skrede I."/>
            <person name="Drula E."/>
            <person name="Henrissat B."/>
            <person name="Morin E."/>
            <person name="Kohler A."/>
            <person name="Barry K."/>
            <person name="LaButti K."/>
            <person name="Morin E."/>
            <person name="Salamov A."/>
            <person name="Lipzen A."/>
            <person name="Mereny Z."/>
            <person name="Hegedus B."/>
            <person name="Baldrian P."/>
            <person name="Stursova M."/>
            <person name="Weitz H."/>
            <person name="Taylor A."/>
            <person name="Grigoriev I.V."/>
            <person name="Nagy L.G."/>
            <person name="Martin F."/>
            <person name="Kauserud H."/>
        </authorList>
    </citation>
    <scope>NUCLEOTIDE SEQUENCE</scope>
    <source>
        <strain evidence="1">9144</strain>
    </source>
</reference>
<accession>A0AAD6V283</accession>
<protein>
    <submittedName>
        <fullName evidence="1">Uncharacterized protein</fullName>
    </submittedName>
</protein>
<dbReference type="EMBL" id="JARJCW010000090">
    <property type="protein sequence ID" value="KAJ7195496.1"/>
    <property type="molecule type" value="Genomic_DNA"/>
</dbReference>
<organism evidence="1 2">
    <name type="scientific">Mycena pura</name>
    <dbReference type="NCBI Taxonomy" id="153505"/>
    <lineage>
        <taxon>Eukaryota</taxon>
        <taxon>Fungi</taxon>
        <taxon>Dikarya</taxon>
        <taxon>Basidiomycota</taxon>
        <taxon>Agaricomycotina</taxon>
        <taxon>Agaricomycetes</taxon>
        <taxon>Agaricomycetidae</taxon>
        <taxon>Agaricales</taxon>
        <taxon>Marasmiineae</taxon>
        <taxon>Mycenaceae</taxon>
        <taxon>Mycena</taxon>
    </lineage>
</organism>
<evidence type="ECO:0000313" key="2">
    <source>
        <dbReference type="Proteomes" id="UP001219525"/>
    </source>
</evidence>
<evidence type="ECO:0000313" key="1">
    <source>
        <dbReference type="EMBL" id="KAJ7195496.1"/>
    </source>
</evidence>
<proteinExistence type="predicted"/>
<name>A0AAD6V283_9AGAR</name>
<comment type="caution">
    <text evidence="1">The sequence shown here is derived from an EMBL/GenBank/DDBJ whole genome shotgun (WGS) entry which is preliminary data.</text>
</comment>
<dbReference type="AlphaFoldDB" id="A0AAD6V283"/>